<accession>A0A3D9V516</accession>
<dbReference type="InterPro" id="IPR036291">
    <property type="entry name" value="NAD(P)-bd_dom_sf"/>
</dbReference>
<dbReference type="InterPro" id="IPR006140">
    <property type="entry name" value="D-isomer_DH_NAD-bd"/>
</dbReference>
<keyword evidence="2" id="KW-0520">NAD</keyword>
<evidence type="ECO:0000259" key="3">
    <source>
        <dbReference type="Pfam" id="PF02826"/>
    </source>
</evidence>
<dbReference type="CDD" id="cd12159">
    <property type="entry name" value="2-Hacid_dh_2"/>
    <property type="match status" value="1"/>
</dbReference>
<evidence type="ECO:0000256" key="2">
    <source>
        <dbReference type="ARBA" id="ARBA00023027"/>
    </source>
</evidence>
<feature type="domain" description="D-isomer specific 2-hydroxyacid dehydrogenase NAD-binding" evidence="3">
    <location>
        <begin position="100"/>
        <end position="269"/>
    </location>
</feature>
<dbReference type="SUPFAM" id="SSF51735">
    <property type="entry name" value="NAD(P)-binding Rossmann-fold domains"/>
    <property type="match status" value="1"/>
</dbReference>
<keyword evidence="5" id="KW-1185">Reference proteome</keyword>
<dbReference type="RefSeq" id="WP_115849522.1">
    <property type="nucleotide sequence ID" value="NZ_QTUC01000001.1"/>
</dbReference>
<dbReference type="PANTHER" id="PTHR43333">
    <property type="entry name" value="2-HACID_DH_C DOMAIN-CONTAINING PROTEIN"/>
    <property type="match status" value="1"/>
</dbReference>
<dbReference type="GO" id="GO:0051287">
    <property type="term" value="F:NAD binding"/>
    <property type="evidence" value="ECO:0007669"/>
    <property type="project" value="InterPro"/>
</dbReference>
<dbReference type="AlphaFoldDB" id="A0A3D9V516"/>
<reference evidence="4 5" key="1">
    <citation type="submission" date="2018-08" db="EMBL/GenBank/DDBJ databases">
        <title>Sequencing the genomes of 1000 actinobacteria strains.</title>
        <authorList>
            <person name="Klenk H.-P."/>
        </authorList>
    </citation>
    <scope>NUCLEOTIDE SEQUENCE [LARGE SCALE GENOMIC DNA]</scope>
    <source>
        <strain evidence="4 5">DSM 22891</strain>
    </source>
</reference>
<dbReference type="Gene3D" id="3.40.50.720">
    <property type="entry name" value="NAD(P)-binding Rossmann-like Domain"/>
    <property type="match status" value="2"/>
</dbReference>
<gene>
    <name evidence="4" type="ORF">DFJ64_1184</name>
</gene>
<dbReference type="Proteomes" id="UP000256485">
    <property type="component" value="Unassembled WGS sequence"/>
</dbReference>
<dbReference type="OrthoDB" id="4324715at2"/>
<dbReference type="Pfam" id="PF02826">
    <property type="entry name" value="2-Hacid_dh_C"/>
    <property type="match status" value="1"/>
</dbReference>
<sequence length="306" mass="32812">MSRARTLKVYVGPQQAPELIDAVKGAGGQVCETSEAAEAIVWWGGSPQEYDSLHHDGIRWVQLPSAGVEGWFAAGVLRPGTTYTSAAGSYAETVAEHALALMLAGVRQLHTAARERSWSQPTVGALFDSTVGIVGCGGIGQALVRLLKPFRARVLAVTRSGFPVPGASRTARPDELDSVLMASDIVVLGAPATPQTHHLIGARELALMRPHTWLVNIARGSLVDTDALVEALEKGTIGGAALDVTDPEPLPDDHPLWTQPRALITPHSANPQRLMMRRLAERVAENVNRYLHGEELLGLIDLERGY</sequence>
<dbReference type="SUPFAM" id="SSF52283">
    <property type="entry name" value="Formate/glycerate dehydrogenase catalytic domain-like"/>
    <property type="match status" value="1"/>
</dbReference>
<evidence type="ECO:0000313" key="5">
    <source>
        <dbReference type="Proteomes" id="UP000256485"/>
    </source>
</evidence>
<dbReference type="PANTHER" id="PTHR43333:SF1">
    <property type="entry name" value="D-ISOMER SPECIFIC 2-HYDROXYACID DEHYDROGENASE NAD-BINDING DOMAIN-CONTAINING PROTEIN"/>
    <property type="match status" value="1"/>
</dbReference>
<comment type="caution">
    <text evidence="4">The sequence shown here is derived from an EMBL/GenBank/DDBJ whole genome shotgun (WGS) entry which is preliminary data.</text>
</comment>
<proteinExistence type="predicted"/>
<protein>
    <submittedName>
        <fullName evidence="4">Phosphoglycerate dehydrogenase-like enzyme</fullName>
    </submittedName>
</protein>
<name>A0A3D9V516_THECX</name>
<organism evidence="4 5">
    <name type="scientific">Thermasporomyces composti</name>
    <dbReference type="NCBI Taxonomy" id="696763"/>
    <lineage>
        <taxon>Bacteria</taxon>
        <taxon>Bacillati</taxon>
        <taxon>Actinomycetota</taxon>
        <taxon>Actinomycetes</taxon>
        <taxon>Propionibacteriales</taxon>
        <taxon>Nocardioidaceae</taxon>
        <taxon>Thermasporomyces</taxon>
    </lineage>
</organism>
<dbReference type="EMBL" id="QTUC01000001">
    <property type="protein sequence ID" value="REF35793.1"/>
    <property type="molecule type" value="Genomic_DNA"/>
</dbReference>
<evidence type="ECO:0000256" key="1">
    <source>
        <dbReference type="ARBA" id="ARBA00023002"/>
    </source>
</evidence>
<dbReference type="GO" id="GO:0016491">
    <property type="term" value="F:oxidoreductase activity"/>
    <property type="evidence" value="ECO:0007669"/>
    <property type="project" value="UniProtKB-KW"/>
</dbReference>
<evidence type="ECO:0000313" key="4">
    <source>
        <dbReference type="EMBL" id="REF35793.1"/>
    </source>
</evidence>
<keyword evidence="1" id="KW-0560">Oxidoreductase</keyword>